<feature type="compositionally biased region" description="Pro residues" evidence="1">
    <location>
        <begin position="13"/>
        <end position="25"/>
    </location>
</feature>
<evidence type="ECO:0000313" key="2">
    <source>
        <dbReference type="EMBL" id="RRT34086.1"/>
    </source>
</evidence>
<reference evidence="2 3" key="1">
    <citation type="journal article" date="2014" name="Agronomy (Basel)">
        <title>A Draft Genome Sequence for Ensete ventricosum, the Drought-Tolerant Tree Against Hunger.</title>
        <authorList>
            <person name="Harrison J."/>
            <person name="Moore K.A."/>
            <person name="Paszkiewicz K."/>
            <person name="Jones T."/>
            <person name="Grant M."/>
            <person name="Ambacheew D."/>
            <person name="Muzemil S."/>
            <person name="Studholme D.J."/>
        </authorList>
    </citation>
    <scope>NUCLEOTIDE SEQUENCE [LARGE SCALE GENOMIC DNA]</scope>
</reference>
<proteinExistence type="predicted"/>
<name>A0A426X3P5_ENSVE</name>
<feature type="region of interest" description="Disordered" evidence="1">
    <location>
        <begin position="1"/>
        <end position="60"/>
    </location>
</feature>
<dbReference type="AlphaFoldDB" id="A0A426X3P5"/>
<dbReference type="EMBL" id="AMZH03027596">
    <property type="protein sequence ID" value="RRT34086.1"/>
    <property type="molecule type" value="Genomic_DNA"/>
</dbReference>
<comment type="caution">
    <text evidence="2">The sequence shown here is derived from an EMBL/GenBank/DDBJ whole genome shotgun (WGS) entry which is preliminary data.</text>
</comment>
<sequence>MSRQAASAGQPAAPEPHLTPPPPTPDADSLRQVRSEDCRPKTEPPMLEPHPQPLHPNLHPPAAYALLYEGVRRLLGTSGAPLASSDGLLVASSAGISCTLDGERDSARGVGVGVVAGVEETILEHPPPTLGLSRIKLMLTISAKPTMSWKIR</sequence>
<evidence type="ECO:0000256" key="1">
    <source>
        <dbReference type="SAM" id="MobiDB-lite"/>
    </source>
</evidence>
<dbReference type="Proteomes" id="UP000287651">
    <property type="component" value="Unassembled WGS sequence"/>
</dbReference>
<protein>
    <submittedName>
        <fullName evidence="2">Uncharacterized protein</fullName>
    </submittedName>
</protein>
<accession>A0A426X3P5</accession>
<feature type="compositionally biased region" description="Basic and acidic residues" evidence="1">
    <location>
        <begin position="28"/>
        <end position="42"/>
    </location>
</feature>
<evidence type="ECO:0000313" key="3">
    <source>
        <dbReference type="Proteomes" id="UP000287651"/>
    </source>
</evidence>
<organism evidence="2 3">
    <name type="scientific">Ensete ventricosum</name>
    <name type="common">Abyssinian banana</name>
    <name type="synonym">Musa ensete</name>
    <dbReference type="NCBI Taxonomy" id="4639"/>
    <lineage>
        <taxon>Eukaryota</taxon>
        <taxon>Viridiplantae</taxon>
        <taxon>Streptophyta</taxon>
        <taxon>Embryophyta</taxon>
        <taxon>Tracheophyta</taxon>
        <taxon>Spermatophyta</taxon>
        <taxon>Magnoliopsida</taxon>
        <taxon>Liliopsida</taxon>
        <taxon>Zingiberales</taxon>
        <taxon>Musaceae</taxon>
        <taxon>Ensete</taxon>
    </lineage>
</organism>
<gene>
    <name evidence="2" type="ORF">B296_00056204</name>
</gene>